<proteinExistence type="predicted"/>
<dbReference type="AlphaFoldDB" id="A0AA37M8A8"/>
<sequence length="36" mass="4140">MYAIHLNARTPPAVRFDIVHSREPSDVLARRRGISH</sequence>
<comment type="caution">
    <text evidence="1">The sequence shown here is derived from an EMBL/GenBank/DDBJ whole genome shotgun (WGS) entry which is preliminary data.</text>
</comment>
<name>A0AA37M8A8_9HYPH</name>
<evidence type="ECO:0000313" key="2">
    <source>
        <dbReference type="Proteomes" id="UP001055286"/>
    </source>
</evidence>
<gene>
    <name evidence="1" type="ORF">MPEAHAMD_6100</name>
</gene>
<accession>A0AA37M8A8</accession>
<keyword evidence="2" id="KW-1185">Reference proteome</keyword>
<organism evidence="1 2">
    <name type="scientific">Methylobacterium frigidaeris</name>
    <dbReference type="NCBI Taxonomy" id="2038277"/>
    <lineage>
        <taxon>Bacteria</taxon>
        <taxon>Pseudomonadati</taxon>
        <taxon>Pseudomonadota</taxon>
        <taxon>Alphaproteobacteria</taxon>
        <taxon>Hyphomicrobiales</taxon>
        <taxon>Methylobacteriaceae</taxon>
        <taxon>Methylobacterium</taxon>
    </lineage>
</organism>
<reference evidence="1" key="1">
    <citation type="journal article" date="2016" name="Front. Microbiol.">
        <title>Genome Sequence of the Piezophilic, Mesophilic Sulfate-Reducing Bacterium Desulfovibrio indicus J2T.</title>
        <authorList>
            <person name="Cao J."/>
            <person name="Maignien L."/>
            <person name="Shao Z."/>
            <person name="Alain K."/>
            <person name="Jebbar M."/>
        </authorList>
    </citation>
    <scope>NUCLEOTIDE SEQUENCE</scope>
    <source>
        <strain evidence="1">JCM 32048</strain>
    </source>
</reference>
<reference evidence="1" key="2">
    <citation type="submission" date="2021-08" db="EMBL/GenBank/DDBJ databases">
        <authorList>
            <person name="Tani A."/>
            <person name="Ola A."/>
            <person name="Ogura Y."/>
            <person name="Katsura K."/>
            <person name="Hayashi T."/>
        </authorList>
    </citation>
    <scope>NUCLEOTIDE SEQUENCE</scope>
    <source>
        <strain evidence="1">JCM 32048</strain>
    </source>
</reference>
<protein>
    <submittedName>
        <fullName evidence="1">Uncharacterized protein</fullName>
    </submittedName>
</protein>
<dbReference type="Proteomes" id="UP001055286">
    <property type="component" value="Unassembled WGS sequence"/>
</dbReference>
<evidence type="ECO:0000313" key="1">
    <source>
        <dbReference type="EMBL" id="GJD65904.1"/>
    </source>
</evidence>
<dbReference type="EMBL" id="BPQJ01000050">
    <property type="protein sequence ID" value="GJD65904.1"/>
    <property type="molecule type" value="Genomic_DNA"/>
</dbReference>